<evidence type="ECO:0000313" key="2">
    <source>
        <dbReference type="Proteomes" id="UP001493487"/>
    </source>
</evidence>
<dbReference type="Proteomes" id="UP001493487">
    <property type="component" value="Unassembled WGS sequence"/>
</dbReference>
<dbReference type="RefSeq" id="WP_232190275.1">
    <property type="nucleotide sequence ID" value="NZ_JAIOAP010000031.1"/>
</dbReference>
<sequence length="123" mass="13153">MKHNGKWFGITAIIILTLLLSACGGGGNKIADGAKDMKKVLAEVKASVDAGDVEKAKSGAVKLEEAWASFEDEVKDKSKDLYDKAETPLHVIEAGAAVDPLDKETLNKSITELDNVLSEIEKI</sequence>
<name>A0ABV1KYF8_9BACL</name>
<keyword evidence="2" id="KW-1185">Reference proteome</keyword>
<evidence type="ECO:0008006" key="3">
    <source>
        <dbReference type="Google" id="ProtNLM"/>
    </source>
</evidence>
<dbReference type="PROSITE" id="PS51257">
    <property type="entry name" value="PROKAR_LIPOPROTEIN"/>
    <property type="match status" value="1"/>
</dbReference>
<reference evidence="1 2" key="1">
    <citation type="journal article" date="2023" name="Genome Announc.">
        <title>Pan-Genome Analyses of the Genus Cohnella and Proposal of the Novel Species Cohnella silvisoli sp. nov., Isolated from Forest Soil.</title>
        <authorList>
            <person name="Wang C."/>
            <person name="Mao L."/>
            <person name="Bao G."/>
            <person name="Zhu H."/>
        </authorList>
    </citation>
    <scope>NUCLEOTIDE SEQUENCE [LARGE SCALE GENOMIC DNA]</scope>
    <source>
        <strain evidence="1 2">NL03-T5-1</strain>
    </source>
</reference>
<accession>A0ABV1KYF8</accession>
<proteinExistence type="predicted"/>
<organism evidence="1 2">
    <name type="scientific">Cohnella silvisoli</name>
    <dbReference type="NCBI Taxonomy" id="2873699"/>
    <lineage>
        <taxon>Bacteria</taxon>
        <taxon>Bacillati</taxon>
        <taxon>Bacillota</taxon>
        <taxon>Bacilli</taxon>
        <taxon>Bacillales</taxon>
        <taxon>Paenibacillaceae</taxon>
        <taxon>Cohnella</taxon>
    </lineage>
</organism>
<protein>
    <recommendedName>
        <fullName evidence="3">DUF4363 family protein</fullName>
    </recommendedName>
</protein>
<evidence type="ECO:0000313" key="1">
    <source>
        <dbReference type="EMBL" id="MEQ4485073.1"/>
    </source>
</evidence>
<dbReference type="EMBL" id="JASKHM010000013">
    <property type="protein sequence ID" value="MEQ4485073.1"/>
    <property type="molecule type" value="Genomic_DNA"/>
</dbReference>
<gene>
    <name evidence="1" type="ORF">QJS35_22035</name>
</gene>
<comment type="caution">
    <text evidence="1">The sequence shown here is derived from an EMBL/GenBank/DDBJ whole genome shotgun (WGS) entry which is preliminary data.</text>
</comment>